<dbReference type="PANTHER" id="PTHR24414">
    <property type="entry name" value="F-BOX/KELCH-REPEAT PROTEIN SKIP4"/>
    <property type="match status" value="1"/>
</dbReference>
<name>A0ABM0WXY4_CAMSA</name>
<dbReference type="InterPro" id="IPR001810">
    <property type="entry name" value="F-box_dom"/>
</dbReference>
<gene>
    <name evidence="5" type="primary">LOC104756808</name>
</gene>
<dbReference type="CDD" id="cd22152">
    <property type="entry name" value="F-box_AtAFR-like"/>
    <property type="match status" value="1"/>
</dbReference>
<dbReference type="Gene3D" id="2.120.10.80">
    <property type="entry name" value="Kelch-type beta propeller"/>
    <property type="match status" value="1"/>
</dbReference>
<dbReference type="InterPro" id="IPR057499">
    <property type="entry name" value="Kelch_FKB95"/>
</dbReference>
<proteinExistence type="predicted"/>
<feature type="domain" description="FKB95-like N-terminal Kelch" evidence="3">
    <location>
        <begin position="80"/>
        <end position="276"/>
    </location>
</feature>
<evidence type="ECO:0000259" key="3">
    <source>
        <dbReference type="Pfam" id="PF25210"/>
    </source>
</evidence>
<dbReference type="Pfam" id="PF00646">
    <property type="entry name" value="F-box"/>
    <property type="match status" value="1"/>
</dbReference>
<dbReference type="Pfam" id="PF25210">
    <property type="entry name" value="Kelch_FKB95"/>
    <property type="match status" value="1"/>
</dbReference>
<protein>
    <submittedName>
        <fullName evidence="5">F-box/kelch-repeat protein At3g06570-like</fullName>
    </submittedName>
</protein>
<reference evidence="5" key="2">
    <citation type="submission" date="2025-08" db="UniProtKB">
        <authorList>
            <consortium name="RefSeq"/>
        </authorList>
    </citation>
    <scope>IDENTIFICATION</scope>
    <source>
        <tissue evidence="5">Leaf</tissue>
    </source>
</reference>
<dbReference type="RefSeq" id="XP_010477754.1">
    <property type="nucleotide sequence ID" value="XM_010479452.2"/>
</dbReference>
<evidence type="ECO:0000259" key="2">
    <source>
        <dbReference type="Pfam" id="PF00646"/>
    </source>
</evidence>
<organism evidence="4 5">
    <name type="scientific">Camelina sativa</name>
    <name type="common">False flax</name>
    <name type="synonym">Myagrum sativum</name>
    <dbReference type="NCBI Taxonomy" id="90675"/>
    <lineage>
        <taxon>Eukaryota</taxon>
        <taxon>Viridiplantae</taxon>
        <taxon>Streptophyta</taxon>
        <taxon>Embryophyta</taxon>
        <taxon>Tracheophyta</taxon>
        <taxon>Spermatophyta</taxon>
        <taxon>Magnoliopsida</taxon>
        <taxon>eudicotyledons</taxon>
        <taxon>Gunneridae</taxon>
        <taxon>Pentapetalae</taxon>
        <taxon>rosids</taxon>
        <taxon>malvids</taxon>
        <taxon>Brassicales</taxon>
        <taxon>Brassicaceae</taxon>
        <taxon>Camelineae</taxon>
        <taxon>Camelina</taxon>
    </lineage>
</organism>
<evidence type="ECO:0000256" key="1">
    <source>
        <dbReference type="SAM" id="MobiDB-lite"/>
    </source>
</evidence>
<dbReference type="PANTHER" id="PTHR24414:SF184">
    <property type="entry name" value="GALACTOSE OXIDASE_KELCH REPEAT SUPERFAMILY PROTEIN"/>
    <property type="match status" value="1"/>
</dbReference>
<keyword evidence="4" id="KW-1185">Reference proteome</keyword>
<dbReference type="InterPro" id="IPR050354">
    <property type="entry name" value="F-box/kelch-repeat_ARATH"/>
</dbReference>
<accession>A0ABM0WXY4</accession>
<dbReference type="SUPFAM" id="SSF81383">
    <property type="entry name" value="F-box domain"/>
    <property type="match status" value="1"/>
</dbReference>
<dbReference type="InterPro" id="IPR036047">
    <property type="entry name" value="F-box-like_dom_sf"/>
</dbReference>
<sequence length="284" mass="32233">MSSPPPEKKRSMITFDSLTQDLIVSIIARVPREYYPTLSLVSKRFRALLVSPELYKARSLSNHTETCLYVCIEDDPDYHWFTLSRKPDQTLTSDDDDDDDEEKKSSGYLLSRVPVTNSPPGEFWNLVTVGSEIYNIAGSRYEDPRALSSVSILDCRTHTWSKAPNLGVELWAVSACAHDRMIYVVGRYEEESDDSGAGQVLLKSFFEVLDTKTQTWHPLPANEEDIISHCSTEFVNGKLHVMPWMASKCGVVAYNSKEARWEQILEQLAVRNKSLCRTEHCASQ</sequence>
<evidence type="ECO:0000313" key="5">
    <source>
        <dbReference type="RefSeq" id="XP_010477754.1"/>
    </source>
</evidence>
<evidence type="ECO:0000313" key="4">
    <source>
        <dbReference type="Proteomes" id="UP000694864"/>
    </source>
</evidence>
<dbReference type="InterPro" id="IPR015915">
    <property type="entry name" value="Kelch-typ_b-propeller"/>
</dbReference>
<reference evidence="4" key="1">
    <citation type="journal article" date="2014" name="Nat. Commun.">
        <title>The emerging biofuel crop Camelina sativa retains a highly undifferentiated hexaploid genome structure.</title>
        <authorList>
            <person name="Kagale S."/>
            <person name="Koh C."/>
            <person name="Nixon J."/>
            <person name="Bollina V."/>
            <person name="Clarke W.E."/>
            <person name="Tuteja R."/>
            <person name="Spillane C."/>
            <person name="Robinson S.J."/>
            <person name="Links M.G."/>
            <person name="Clarke C."/>
            <person name="Higgins E.E."/>
            <person name="Huebert T."/>
            <person name="Sharpe A.G."/>
            <person name="Parkin I.A."/>
        </authorList>
    </citation>
    <scope>NUCLEOTIDE SEQUENCE [LARGE SCALE GENOMIC DNA]</scope>
    <source>
        <strain evidence="4">cv. DH55</strain>
    </source>
</reference>
<dbReference type="GeneID" id="104756808"/>
<feature type="region of interest" description="Disordered" evidence="1">
    <location>
        <begin position="89"/>
        <end position="111"/>
    </location>
</feature>
<feature type="domain" description="F-box" evidence="2">
    <location>
        <begin position="16"/>
        <end position="56"/>
    </location>
</feature>
<dbReference type="SUPFAM" id="SSF117281">
    <property type="entry name" value="Kelch motif"/>
    <property type="match status" value="1"/>
</dbReference>
<dbReference type="Proteomes" id="UP000694864">
    <property type="component" value="Chromosome 17"/>
</dbReference>